<accession>A0A849KWF7</accession>
<dbReference type="GO" id="GO:0010181">
    <property type="term" value="F:FMN binding"/>
    <property type="evidence" value="ECO:0007669"/>
    <property type="project" value="InterPro"/>
</dbReference>
<reference evidence="6 7" key="1">
    <citation type="submission" date="2020-05" db="EMBL/GenBank/DDBJ databases">
        <title>Draft Genome Sequence of Ochrobactrum soli Isolated from Stable Fly Gut.</title>
        <authorList>
            <person name="Pileggi M.T."/>
            <person name="Vazhakkala L.J."/>
            <person name="Wong C.N."/>
        </authorList>
    </citation>
    <scope>NUCLEOTIDE SEQUENCE [LARGE SCALE GENOMIC DNA]</scope>
    <source>
        <strain evidence="6 7">MTP-C0764</strain>
    </source>
</reference>
<dbReference type="SUPFAM" id="SSF50475">
    <property type="entry name" value="FMN-binding split barrel"/>
    <property type="match status" value="1"/>
</dbReference>
<dbReference type="GO" id="GO:0008615">
    <property type="term" value="P:pyridoxine biosynthetic process"/>
    <property type="evidence" value="ECO:0007669"/>
    <property type="project" value="InterPro"/>
</dbReference>
<keyword evidence="2" id="KW-0285">Flavoprotein</keyword>
<evidence type="ECO:0000256" key="4">
    <source>
        <dbReference type="ARBA" id="ARBA00023002"/>
    </source>
</evidence>
<evidence type="ECO:0000256" key="2">
    <source>
        <dbReference type="ARBA" id="ARBA00022630"/>
    </source>
</evidence>
<keyword evidence="7" id="KW-1185">Reference proteome</keyword>
<evidence type="ECO:0000256" key="3">
    <source>
        <dbReference type="ARBA" id="ARBA00022643"/>
    </source>
</evidence>
<evidence type="ECO:0000313" key="7">
    <source>
        <dbReference type="Proteomes" id="UP000574931"/>
    </source>
</evidence>
<name>A0A849KWF7_9HYPH</name>
<dbReference type="InterPro" id="IPR000659">
    <property type="entry name" value="Pyridox_Oxase"/>
</dbReference>
<dbReference type="EMBL" id="JABFCY010000003">
    <property type="protein sequence ID" value="NNU59842.1"/>
    <property type="molecule type" value="Genomic_DNA"/>
</dbReference>
<dbReference type="Gene3D" id="2.30.110.10">
    <property type="entry name" value="Electron Transport, Fmn-binding Protein, Chain A"/>
    <property type="match status" value="1"/>
</dbReference>
<keyword evidence="4" id="KW-0560">Oxidoreductase</keyword>
<dbReference type="InterPro" id="IPR012349">
    <property type="entry name" value="Split_barrel_FMN-bd"/>
</dbReference>
<dbReference type="Pfam" id="PF12766">
    <property type="entry name" value="Pyridox_oxase_2"/>
    <property type="match status" value="1"/>
</dbReference>
<evidence type="ECO:0000313" key="6">
    <source>
        <dbReference type="EMBL" id="NNU59842.1"/>
    </source>
</evidence>
<feature type="domain" description="Pyridoxamine 5'-phosphate oxidase Alr4036 family FMN-binding" evidence="5">
    <location>
        <begin position="11"/>
        <end position="99"/>
    </location>
</feature>
<dbReference type="GO" id="GO:0004733">
    <property type="term" value="F:pyridoxamine phosphate oxidase activity"/>
    <property type="evidence" value="ECO:0007669"/>
    <property type="project" value="InterPro"/>
</dbReference>
<proteinExistence type="predicted"/>
<dbReference type="AlphaFoldDB" id="A0A849KWF7"/>
<sequence length="194" mass="21735">MEPIEEVELAAWAELEAAASSPESCFRYVNLCSVDAENLPQARMVVLRRTDVTKRMLEFHTDTRSAKWREFGAHPYATLLGYCSQTRLQLRLQGTVELHAPGSPVAETAWEMLPARTRATYAGGPPGDELAFVTDEQPFVSELADGADGKEHFGVLAFRADTLDWFQLRREGNRRARFSYDPAGVVMASEWINP</sequence>
<comment type="caution">
    <text evidence="6">The sequence shown here is derived from an EMBL/GenBank/DDBJ whole genome shotgun (WGS) entry which is preliminary data.</text>
</comment>
<dbReference type="PANTHER" id="PTHR10851:SF3">
    <property type="entry name" value="PYRIDOXINE_PYRIDOXAMINE 5'-PHOSPHATE OXIDASE 2"/>
    <property type="match status" value="1"/>
</dbReference>
<gene>
    <name evidence="6" type="ORF">HKX02_06165</name>
</gene>
<protein>
    <submittedName>
        <fullName evidence="6">Pyridoxamine 5'-phosphate oxidase</fullName>
    </submittedName>
</protein>
<comment type="cofactor">
    <cofactor evidence="1">
        <name>FMN</name>
        <dbReference type="ChEBI" id="CHEBI:58210"/>
    </cofactor>
</comment>
<evidence type="ECO:0000259" key="5">
    <source>
        <dbReference type="Pfam" id="PF12766"/>
    </source>
</evidence>
<evidence type="ECO:0000256" key="1">
    <source>
        <dbReference type="ARBA" id="ARBA00001917"/>
    </source>
</evidence>
<organism evidence="6 7">
    <name type="scientific">Ochrobactrum soli</name>
    <dbReference type="NCBI Taxonomy" id="2448455"/>
    <lineage>
        <taxon>Bacteria</taxon>
        <taxon>Pseudomonadati</taxon>
        <taxon>Pseudomonadota</taxon>
        <taxon>Alphaproteobacteria</taxon>
        <taxon>Hyphomicrobiales</taxon>
        <taxon>Brucellaceae</taxon>
        <taxon>Brucella/Ochrobactrum group</taxon>
        <taxon>Ochrobactrum</taxon>
    </lineage>
</organism>
<dbReference type="InterPro" id="IPR024624">
    <property type="entry name" value="Pyridox_Oxase_Alr4036_FMN-bd"/>
</dbReference>
<dbReference type="RefSeq" id="WP_121537891.1">
    <property type="nucleotide sequence ID" value="NZ_JABFCY010000003.1"/>
</dbReference>
<dbReference type="PANTHER" id="PTHR10851">
    <property type="entry name" value="PYRIDOXINE-5-PHOSPHATE OXIDASE"/>
    <property type="match status" value="1"/>
</dbReference>
<keyword evidence="3" id="KW-0288">FMN</keyword>
<dbReference type="Proteomes" id="UP000574931">
    <property type="component" value="Unassembled WGS sequence"/>
</dbReference>